<sequence>MVFSFFHWQFVQVSRQISIVCQREFLAVASMEFWDCARLASLAQSRFGSFAFALSFPKVIYQNFRVFKSHERPQSLSQFGF</sequence>
<name>A0A151KUV8_9VIBR</name>
<accession>A0A151KUV8</accession>
<proteinExistence type="predicted"/>
<dbReference type="Proteomes" id="UP000075349">
    <property type="component" value="Unassembled WGS sequence"/>
</dbReference>
<dbReference type="AlphaFoldDB" id="A0A151KUV8"/>
<comment type="caution">
    <text evidence="2">The sequence shown here is derived from an EMBL/GenBank/DDBJ whole genome shotgun (WGS) entry which is preliminary data.</text>
</comment>
<evidence type="ECO:0000313" key="2">
    <source>
        <dbReference type="EMBL" id="KYN85433.1"/>
    </source>
</evidence>
<dbReference type="EMBL" id="LOMK01000001">
    <property type="protein sequence ID" value="KYN24531.1"/>
    <property type="molecule type" value="Genomic_DNA"/>
</dbReference>
<gene>
    <name evidence="2" type="ORF">ATY37_19895</name>
    <name evidence="1" type="ORF">AUQ44_00975</name>
</gene>
<reference evidence="1 3" key="2">
    <citation type="submission" date="2015-12" db="EMBL/GenBank/DDBJ databases">
        <authorList>
            <person name="Shamseldin A."/>
            <person name="Moawad H."/>
            <person name="Abd El-Rahim W.M."/>
            <person name="Sadowsky M.J."/>
        </authorList>
    </citation>
    <scope>NUCLEOTIDE SEQUENCE [LARGE SCALE GENOMIC DNA]</scope>
    <source>
        <strain evidence="3">2538-88</strain>
        <strain evidence="1">2756-81</strain>
    </source>
</reference>
<accession>A0A151JFI1</accession>
<evidence type="ECO:0000313" key="3">
    <source>
        <dbReference type="Proteomes" id="UP000075346"/>
    </source>
</evidence>
<organism evidence="2 3">
    <name type="scientific">Vibrio cidicii</name>
    <dbReference type="NCBI Taxonomy" id="1763883"/>
    <lineage>
        <taxon>Bacteria</taxon>
        <taxon>Pseudomonadati</taxon>
        <taxon>Pseudomonadota</taxon>
        <taxon>Gammaproteobacteria</taxon>
        <taxon>Vibrionales</taxon>
        <taxon>Vibrionaceae</taxon>
        <taxon>Vibrio</taxon>
    </lineage>
</organism>
<dbReference type="EMBL" id="LOBR01000068">
    <property type="protein sequence ID" value="KYN85433.1"/>
    <property type="molecule type" value="Genomic_DNA"/>
</dbReference>
<reference evidence="2 4" key="1">
    <citation type="submission" date="2015-12" db="EMBL/GenBank/DDBJ databases">
        <authorList>
            <person name="Tarr C.L."/>
            <person name="Gladney L.M."/>
        </authorList>
    </citation>
    <scope>NUCLEOTIDE SEQUENCE</scope>
    <source>
        <strain evidence="2">2538-88</strain>
        <strain evidence="4">2756-81</strain>
    </source>
</reference>
<evidence type="ECO:0000313" key="4">
    <source>
        <dbReference type="Proteomes" id="UP000075349"/>
    </source>
</evidence>
<protein>
    <submittedName>
        <fullName evidence="2">Uncharacterized protein</fullName>
    </submittedName>
</protein>
<dbReference type="Proteomes" id="UP000075346">
    <property type="component" value="Unassembled WGS sequence"/>
</dbReference>
<evidence type="ECO:0000313" key="1">
    <source>
        <dbReference type="EMBL" id="KYN24531.1"/>
    </source>
</evidence>